<organism evidence="3 4">
    <name type="scientific">Candidatus Woesebacteria bacterium GW2011_GWA1_37_7</name>
    <dbReference type="NCBI Taxonomy" id="1618545"/>
    <lineage>
        <taxon>Bacteria</taxon>
        <taxon>Candidatus Woeseibacteriota</taxon>
    </lineage>
</organism>
<keyword evidence="2" id="KW-1133">Transmembrane helix</keyword>
<gene>
    <name evidence="3" type="ORF">US53_C0049G0004</name>
</gene>
<dbReference type="AlphaFoldDB" id="A0A0G0H2W3"/>
<dbReference type="PATRIC" id="fig|1618545.3.peg.668"/>
<dbReference type="STRING" id="1618545.US53_C0049G0004"/>
<reference evidence="3 4" key="1">
    <citation type="journal article" date="2015" name="Nature">
        <title>rRNA introns, odd ribosomes, and small enigmatic genomes across a large radiation of phyla.</title>
        <authorList>
            <person name="Brown C.T."/>
            <person name="Hug L.A."/>
            <person name="Thomas B.C."/>
            <person name="Sharon I."/>
            <person name="Castelle C.J."/>
            <person name="Singh A."/>
            <person name="Wilkins M.J."/>
            <person name="Williams K.H."/>
            <person name="Banfield J.F."/>
        </authorList>
    </citation>
    <scope>NUCLEOTIDE SEQUENCE [LARGE SCALE GENOMIC DNA]</scope>
</reference>
<proteinExistence type="predicted"/>
<evidence type="ECO:0000313" key="4">
    <source>
        <dbReference type="Proteomes" id="UP000034591"/>
    </source>
</evidence>
<evidence type="ECO:0000256" key="2">
    <source>
        <dbReference type="SAM" id="Phobius"/>
    </source>
</evidence>
<evidence type="ECO:0000313" key="3">
    <source>
        <dbReference type="EMBL" id="KKQ36507.1"/>
    </source>
</evidence>
<comment type="caution">
    <text evidence="3">The sequence shown here is derived from an EMBL/GenBank/DDBJ whole genome shotgun (WGS) entry which is preliminary data.</text>
</comment>
<evidence type="ECO:0000256" key="1">
    <source>
        <dbReference type="SAM" id="MobiDB-lite"/>
    </source>
</evidence>
<protein>
    <submittedName>
        <fullName evidence="3">Uncharacterized protein</fullName>
    </submittedName>
</protein>
<feature type="transmembrane region" description="Helical" evidence="2">
    <location>
        <begin position="12"/>
        <end position="32"/>
    </location>
</feature>
<name>A0A0G0H2W3_9BACT</name>
<accession>A0A0G0H2W3</accession>
<sequence length="122" mass="13552">MKKPKAPKLVTVLIFTTITIIFWVFFSVYQILTGNLVVDIPEELLKPINPTLDREVLGNLPKQIFFEEGDIVSPLIVPSVEEFIPPEIVTELPVVEEVPVEEVPVSESPVQETGTPTTTPSL</sequence>
<feature type="compositionally biased region" description="Low complexity" evidence="1">
    <location>
        <begin position="103"/>
        <end position="112"/>
    </location>
</feature>
<dbReference type="EMBL" id="LBTI01000049">
    <property type="protein sequence ID" value="KKQ36507.1"/>
    <property type="molecule type" value="Genomic_DNA"/>
</dbReference>
<keyword evidence="2" id="KW-0812">Transmembrane</keyword>
<keyword evidence="2" id="KW-0472">Membrane</keyword>
<feature type="region of interest" description="Disordered" evidence="1">
    <location>
        <begin position="103"/>
        <end position="122"/>
    </location>
</feature>
<feature type="compositionally biased region" description="Polar residues" evidence="1">
    <location>
        <begin position="113"/>
        <end position="122"/>
    </location>
</feature>
<dbReference type="Proteomes" id="UP000034591">
    <property type="component" value="Unassembled WGS sequence"/>
</dbReference>